<reference evidence="2 3" key="1">
    <citation type="submission" date="2019-05" db="EMBL/GenBank/DDBJ databases">
        <title>Verrucobacter flavum gen. nov., sp. nov. a new member of the family Verrucomicrobiaceae.</title>
        <authorList>
            <person name="Szuroczki S."/>
            <person name="Abbaszade G."/>
            <person name="Szabo A."/>
            <person name="Felfoldi T."/>
            <person name="Schumann P."/>
            <person name="Boka K."/>
            <person name="Keki Z."/>
            <person name="Toumi M."/>
            <person name="Toth E."/>
        </authorList>
    </citation>
    <scope>NUCLEOTIDE SEQUENCE [LARGE SCALE GENOMIC DNA]</scope>
    <source>
        <strain evidence="2 3">MG-N-17</strain>
    </source>
</reference>
<dbReference type="Proteomes" id="UP000306196">
    <property type="component" value="Unassembled WGS sequence"/>
</dbReference>
<evidence type="ECO:0000313" key="2">
    <source>
        <dbReference type="EMBL" id="TLD69238.1"/>
    </source>
</evidence>
<accession>A0A5R8KAA6</accession>
<dbReference type="OrthoDB" id="27017at2"/>
<proteinExistence type="predicted"/>
<comment type="caution">
    <text evidence="2">The sequence shown here is derived from an EMBL/GenBank/DDBJ whole genome shotgun (WGS) entry which is preliminary data.</text>
</comment>
<evidence type="ECO:0000256" key="1">
    <source>
        <dbReference type="SAM" id="SignalP"/>
    </source>
</evidence>
<organism evidence="2 3">
    <name type="scientific">Phragmitibacter flavus</name>
    <dbReference type="NCBI Taxonomy" id="2576071"/>
    <lineage>
        <taxon>Bacteria</taxon>
        <taxon>Pseudomonadati</taxon>
        <taxon>Verrucomicrobiota</taxon>
        <taxon>Verrucomicrobiia</taxon>
        <taxon>Verrucomicrobiales</taxon>
        <taxon>Verrucomicrobiaceae</taxon>
        <taxon>Phragmitibacter</taxon>
    </lineage>
</organism>
<dbReference type="AlphaFoldDB" id="A0A5R8KAA6"/>
<protein>
    <submittedName>
        <fullName evidence="2">Uncharacterized protein</fullName>
    </submittedName>
</protein>
<keyword evidence="3" id="KW-1185">Reference proteome</keyword>
<feature type="chain" id="PRO_5024452267" evidence="1">
    <location>
        <begin position="28"/>
        <end position="344"/>
    </location>
</feature>
<dbReference type="EMBL" id="VAUV01000015">
    <property type="protein sequence ID" value="TLD69238.1"/>
    <property type="molecule type" value="Genomic_DNA"/>
</dbReference>
<evidence type="ECO:0000313" key="3">
    <source>
        <dbReference type="Proteomes" id="UP000306196"/>
    </source>
</evidence>
<gene>
    <name evidence="2" type="ORF">FEM03_19265</name>
</gene>
<name>A0A5R8KAA6_9BACT</name>
<dbReference type="RefSeq" id="WP_138087924.1">
    <property type="nucleotide sequence ID" value="NZ_VAUV01000015.1"/>
</dbReference>
<feature type="signal peptide" evidence="1">
    <location>
        <begin position="1"/>
        <end position="27"/>
    </location>
</feature>
<sequence>MSPSSRTLLTAAALASLSLTIPIRAAAETSTNAAATVQSVKDYLTKTVDSMKAASADLVVASNEYAAIIQRHGSIEAANTADAAKLDALVLRMQDNYKKIDSFGYETVEGIVAGVDSLAHYDIYLDAGVPAAEGPDDVAEVVLDLGNGEKIDKQGALFTYILEPALWGGDDRWITRISDTKTLPKPEVLIAASKDADAKIATLQSDSHAWNATVTDLFGAMVLMTPTLSDYFEDWKESRYSDQKSGRFQAVSRISDMRGIMQSCAVMFKAVKPSVTTKDSALAKSIDTGFDEILAFIDLIGKRETEGTIKPAEIDELAAQAKEKTDKIVPQIEQSAALTGVSAG</sequence>
<dbReference type="Gene3D" id="1.20.1420.20">
    <property type="entry name" value="M75 peptidase, HXXE motif"/>
    <property type="match status" value="1"/>
</dbReference>
<dbReference type="InterPro" id="IPR038352">
    <property type="entry name" value="Imelysin_sf"/>
</dbReference>
<keyword evidence="1" id="KW-0732">Signal</keyword>